<name>A0A0F7UHV9_NEOCL</name>
<dbReference type="EMBL" id="LN714485">
    <property type="protein sequence ID" value="CEL69584.1"/>
    <property type="molecule type" value="Genomic_DNA"/>
</dbReference>
<feature type="region of interest" description="Disordered" evidence="1">
    <location>
        <begin position="418"/>
        <end position="531"/>
    </location>
</feature>
<organism evidence="2">
    <name type="scientific">Neospora caninum (strain Liverpool)</name>
    <dbReference type="NCBI Taxonomy" id="572307"/>
    <lineage>
        <taxon>Eukaryota</taxon>
        <taxon>Sar</taxon>
        <taxon>Alveolata</taxon>
        <taxon>Apicomplexa</taxon>
        <taxon>Conoidasida</taxon>
        <taxon>Coccidia</taxon>
        <taxon>Eucoccidiorida</taxon>
        <taxon>Eimeriorina</taxon>
        <taxon>Sarcocystidae</taxon>
        <taxon>Neospora</taxon>
    </lineage>
</organism>
<feature type="compositionally biased region" description="Low complexity" evidence="1">
    <location>
        <begin position="304"/>
        <end position="334"/>
    </location>
</feature>
<feature type="region of interest" description="Disordered" evidence="1">
    <location>
        <begin position="729"/>
        <end position="826"/>
    </location>
</feature>
<feature type="compositionally biased region" description="Basic and acidic residues" evidence="1">
    <location>
        <begin position="478"/>
        <end position="487"/>
    </location>
</feature>
<dbReference type="AlphaFoldDB" id="A0A0F7UHV9"/>
<feature type="region of interest" description="Disordered" evidence="1">
    <location>
        <begin position="304"/>
        <end position="349"/>
    </location>
</feature>
<evidence type="ECO:0000313" key="2">
    <source>
        <dbReference type="EMBL" id="CEL69584.1"/>
    </source>
</evidence>
<feature type="compositionally biased region" description="Basic and acidic residues" evidence="1">
    <location>
        <begin position="746"/>
        <end position="758"/>
    </location>
</feature>
<evidence type="ECO:0000256" key="1">
    <source>
        <dbReference type="SAM" id="MobiDB-lite"/>
    </source>
</evidence>
<feature type="compositionally biased region" description="Basic and acidic residues" evidence="1">
    <location>
        <begin position="437"/>
        <end position="447"/>
    </location>
</feature>
<protein>
    <submittedName>
        <fullName evidence="2">Uncharacterized protein</fullName>
    </submittedName>
</protein>
<feature type="region of interest" description="Disordered" evidence="1">
    <location>
        <begin position="150"/>
        <end position="178"/>
    </location>
</feature>
<feature type="compositionally biased region" description="Basic and acidic residues" evidence="1">
    <location>
        <begin position="516"/>
        <end position="529"/>
    </location>
</feature>
<accession>A0A0F7UHV9</accession>
<feature type="compositionally biased region" description="Basic and acidic residues" evidence="1">
    <location>
        <begin position="810"/>
        <end position="826"/>
    </location>
</feature>
<sequence>MAASRAEAREEWGHGFVDAVASKHTACSAEGAAESCFAYEPRTVSSLPTSLSSQATSSTCAAYLTHTFPVEYQAVASLRAPALHCLAHAPSAPRSSANAALWGGLESGDGAGSLSATHPLPSFSSHLAAKLESEAERKEREHFRLWARSSAASRRAGDTGEPRLAQRRGETRGGVTHTGQDEVGAAKRQGGGDYGAEEAGRLNATQVGWRWRFACAPLHRHDLCVGGSCQRRSWSQPCIGTKREVPLLRVPQPIEDQDVGAQNGAFLGEEVQTSSLRLSAFLKAPRLPLFSSGLYLPRPSFASSSSPPSPVSTSFSSSSTSCPSPSSSSSASSSGRPEPAEAGGGPYILYLEPSPASPLHRILDDRARKVAEIWGPDPAHCYPPHCSLSGFFTCADIDAVKQSLISLFRETLAETASGTEAWTASERGGAGGEETLSGERTREERAPHAASSTEGGESGEAGERTLLVRAGGGSREAGLPEREERGETANAEAGEEPDAGPKAVQAVYPKSFPSTPREEKGASGREGARKPRCSLGCVSVDRCQREDKCLPNERVVRRLRSERTLHLIRSSTCPDRGERAPRATAEGCAVPGVAGDASASPAEPNAREESQAVNAPSPPAAGASSSATTLPDDSSFDPRNVDMAIRHGDGFTGDPSAVGKAAPTTARSLLSSLTPSFSSVASSHDALTSPMSALSALSPADIQDAETGASGFPHHLSRPGTLLRWVADSQSPRRPHRPAGENKGGSQEREEGAERRPEGEEEELHVGKRHANRPDWHERKEQDRTSTGGERRDGGCLRNGKRGVASSHVRRGEADQGEKERLARTEDSVVMSTEDGYVVLCLSSTCLSRTLIRLKEHLRDAAKVHFRMKAGDHVTLASHRSDPKTREAIKHFYQSAFFGSKESLLESTWDIVLFQLEKKAKNYLTDGRHRFSEVIRFPSFLRVCPSSPCCSRCASTAVSEGA</sequence>
<proteinExistence type="predicted"/>
<feature type="region of interest" description="Disordered" evidence="1">
    <location>
        <begin position="572"/>
        <end position="660"/>
    </location>
</feature>
<gene>
    <name evidence="2" type="ORF">BN1204_052890</name>
</gene>
<reference evidence="2" key="1">
    <citation type="journal article" date="2015" name="PLoS ONE">
        <title>Comprehensive Evaluation of Toxoplasma gondii VEG and Neospora caninum LIV Genomes with Tachyzoite Stage Transcriptome and Proteome Defines Novel Transcript Features.</title>
        <authorList>
            <person name="Ramaprasad A."/>
            <person name="Mourier T."/>
            <person name="Naeem R."/>
            <person name="Malas T.B."/>
            <person name="Moussa E."/>
            <person name="Panigrahi A."/>
            <person name="Vermont S.J."/>
            <person name="Otto T.D."/>
            <person name="Wastling J."/>
            <person name="Pain A."/>
        </authorList>
    </citation>
    <scope>NUCLEOTIDE SEQUENCE</scope>
    <source>
        <strain evidence="2">Liverpool</strain>
    </source>
</reference>
<feature type="compositionally biased region" description="Basic and acidic residues" evidence="1">
    <location>
        <begin position="772"/>
        <end position="795"/>
    </location>
</feature>